<dbReference type="Proteomes" id="UP000274756">
    <property type="component" value="Unassembled WGS sequence"/>
</dbReference>
<dbReference type="Proteomes" id="UP000038040">
    <property type="component" value="Unplaced"/>
</dbReference>
<dbReference type="WBParaSite" id="DME_0000944301-mRNA-1">
    <property type="protein sequence ID" value="DME_0000944301-mRNA-1"/>
    <property type="gene ID" value="DME_0000944301"/>
</dbReference>
<feature type="chain" id="PRO_5041039575" evidence="1">
    <location>
        <begin position="18"/>
        <end position="69"/>
    </location>
</feature>
<keyword evidence="4" id="KW-1185">Reference proteome</keyword>
<gene>
    <name evidence="2" type="ORF">DME_LOCUS10663</name>
</gene>
<reference evidence="2 4" key="2">
    <citation type="submission" date="2018-11" db="EMBL/GenBank/DDBJ databases">
        <authorList>
            <consortium name="Pathogen Informatics"/>
        </authorList>
    </citation>
    <scope>NUCLEOTIDE SEQUENCE [LARGE SCALE GENOMIC DNA]</scope>
</reference>
<sequence length="69" mass="7934">MLCTWLILFHLLKLGYSNDEDIEVCVKEVGEPKKKRPTVDPSHCYDAKPEVCIALFKKQDQTFANNPKP</sequence>
<organism evidence="3 5">
    <name type="scientific">Dracunculus medinensis</name>
    <name type="common">Guinea worm</name>
    <dbReference type="NCBI Taxonomy" id="318479"/>
    <lineage>
        <taxon>Eukaryota</taxon>
        <taxon>Metazoa</taxon>
        <taxon>Ecdysozoa</taxon>
        <taxon>Nematoda</taxon>
        <taxon>Chromadorea</taxon>
        <taxon>Rhabditida</taxon>
        <taxon>Spirurina</taxon>
        <taxon>Dracunculoidea</taxon>
        <taxon>Dracunculidae</taxon>
        <taxon>Dracunculus</taxon>
    </lineage>
</organism>
<name>A0A0N4UNG1_DRAME</name>
<proteinExistence type="predicted"/>
<evidence type="ECO:0000313" key="4">
    <source>
        <dbReference type="Proteomes" id="UP000274756"/>
    </source>
</evidence>
<protein>
    <submittedName>
        <fullName evidence="5">Secreted protein</fullName>
    </submittedName>
</protein>
<evidence type="ECO:0000256" key="1">
    <source>
        <dbReference type="SAM" id="SignalP"/>
    </source>
</evidence>
<evidence type="ECO:0000313" key="2">
    <source>
        <dbReference type="EMBL" id="VDN60690.1"/>
    </source>
</evidence>
<feature type="signal peptide" evidence="1">
    <location>
        <begin position="1"/>
        <end position="17"/>
    </location>
</feature>
<dbReference type="AlphaFoldDB" id="A0A0N4UNG1"/>
<dbReference type="EMBL" id="UYYG01001233">
    <property type="protein sequence ID" value="VDN60690.1"/>
    <property type="molecule type" value="Genomic_DNA"/>
</dbReference>
<accession>A0A0N4UNG1</accession>
<evidence type="ECO:0000313" key="3">
    <source>
        <dbReference type="Proteomes" id="UP000038040"/>
    </source>
</evidence>
<evidence type="ECO:0000313" key="5">
    <source>
        <dbReference type="WBParaSite" id="DME_0000944301-mRNA-1"/>
    </source>
</evidence>
<reference evidence="5" key="1">
    <citation type="submission" date="2017-02" db="UniProtKB">
        <authorList>
            <consortium name="WormBaseParasite"/>
        </authorList>
    </citation>
    <scope>IDENTIFICATION</scope>
</reference>
<keyword evidence="1" id="KW-0732">Signal</keyword>